<feature type="signal peptide" evidence="2">
    <location>
        <begin position="1"/>
        <end position="23"/>
    </location>
</feature>
<evidence type="ECO:0000256" key="1">
    <source>
        <dbReference type="SAM" id="MobiDB-lite"/>
    </source>
</evidence>
<dbReference type="Proteomes" id="UP000708208">
    <property type="component" value="Unassembled WGS sequence"/>
</dbReference>
<evidence type="ECO:0000256" key="2">
    <source>
        <dbReference type="SAM" id="SignalP"/>
    </source>
</evidence>
<protein>
    <submittedName>
        <fullName evidence="3">Uncharacterized protein</fullName>
    </submittedName>
</protein>
<sequence length="609" mass="68672">MAWVLHIHKIAISVLILPQIITSTEVTTYLESGFSDVLDCGRIRFLDDIACVCVTGLWRLYGGCSTYYSIAGDSHCLHAPQIYSGKDTLLDVTHAMEILPNKETIAVIRNGSKVIKLETINDERKYTPMLLDIDVVVTGSPHTLKGPLGSVCLHPQDGSYCTYKPREFIGRKIERTERGCKEEVPYIPSVSCVFEKGPQSCHEALIADHLEDAMENDLLDDTLQNSSRREKRQSWKSGSGRGSRIQQKYGRTFLGLSGQILDREVTKLTAEDEDYMDEALFGNMTVSSSETILSEVWNYIDMQAEIVMGLRKARTEDIDYGIPYFQLLHLSKKVMQKVCPAEYVKPGFFEVAVQTFIQVQVKHFIYEEPNANKPGFDRIKTGLQKCAEGVETFPFKLPSEGNNSCTPNSTLGGQFIMFINQSMEVNVTGGFVGLDRDPIIETVWKIFFTVTSFCFPYFKDASYNDHHRYISWMSSLFMNGIHDIWMNNNGTNFTYDQFLGDITVVMERVAYCAASSRVQDILLPYPWEMARPGNFTPPTTTPARKKRGTEELPPVTATSCMSPGESSKCFSNSKPYESVMGNSRWKRRTSVRTVPSLDGLQLNKLSSLF</sequence>
<dbReference type="OrthoDB" id="8290869at2759"/>
<name>A0A8J2L6W2_9HEXA</name>
<proteinExistence type="predicted"/>
<gene>
    <name evidence="3" type="ORF">AFUS01_LOCUS39535</name>
</gene>
<feature type="chain" id="PRO_5035144297" evidence="2">
    <location>
        <begin position="24"/>
        <end position="609"/>
    </location>
</feature>
<dbReference type="AlphaFoldDB" id="A0A8J2L6W2"/>
<dbReference type="EMBL" id="CAJVCH010552507">
    <property type="protein sequence ID" value="CAG7829683.1"/>
    <property type="molecule type" value="Genomic_DNA"/>
</dbReference>
<organism evidence="3 4">
    <name type="scientific">Allacma fusca</name>
    <dbReference type="NCBI Taxonomy" id="39272"/>
    <lineage>
        <taxon>Eukaryota</taxon>
        <taxon>Metazoa</taxon>
        <taxon>Ecdysozoa</taxon>
        <taxon>Arthropoda</taxon>
        <taxon>Hexapoda</taxon>
        <taxon>Collembola</taxon>
        <taxon>Symphypleona</taxon>
        <taxon>Sminthuridae</taxon>
        <taxon>Allacma</taxon>
    </lineage>
</organism>
<feature type="region of interest" description="Disordered" evidence="1">
    <location>
        <begin position="534"/>
        <end position="558"/>
    </location>
</feature>
<evidence type="ECO:0000313" key="3">
    <source>
        <dbReference type="EMBL" id="CAG7829683.1"/>
    </source>
</evidence>
<comment type="caution">
    <text evidence="3">The sequence shown here is derived from an EMBL/GenBank/DDBJ whole genome shotgun (WGS) entry which is preliminary data.</text>
</comment>
<keyword evidence="2" id="KW-0732">Signal</keyword>
<reference evidence="3" key="1">
    <citation type="submission" date="2021-06" db="EMBL/GenBank/DDBJ databases">
        <authorList>
            <person name="Hodson N. C."/>
            <person name="Mongue J. A."/>
            <person name="Jaron S. K."/>
        </authorList>
    </citation>
    <scope>NUCLEOTIDE SEQUENCE</scope>
</reference>
<keyword evidence="4" id="KW-1185">Reference proteome</keyword>
<evidence type="ECO:0000313" key="4">
    <source>
        <dbReference type="Proteomes" id="UP000708208"/>
    </source>
</evidence>
<accession>A0A8J2L6W2</accession>
<feature type="region of interest" description="Disordered" evidence="1">
    <location>
        <begin position="221"/>
        <end position="244"/>
    </location>
</feature>